<evidence type="ECO:0000313" key="2">
    <source>
        <dbReference type="EMBL" id="NWC84262.1"/>
    </source>
</evidence>
<evidence type="ECO:0000313" key="6">
    <source>
        <dbReference type="Proteomes" id="UP000237378"/>
    </source>
</evidence>
<name>A0A1L5PSW9_PSEPU</name>
<dbReference type="Proteomes" id="UP000542695">
    <property type="component" value="Unassembled WGS sequence"/>
</dbReference>
<dbReference type="EMBL" id="CP061723">
    <property type="protein sequence ID" value="QOC96262.1"/>
    <property type="molecule type" value="Genomic_DNA"/>
</dbReference>
<evidence type="ECO:0000313" key="3">
    <source>
        <dbReference type="EMBL" id="POG02878.1"/>
    </source>
</evidence>
<dbReference type="EMBL" id="JACARV010000145">
    <property type="protein sequence ID" value="NWC84262.1"/>
    <property type="molecule type" value="Genomic_DNA"/>
</dbReference>
<dbReference type="EMBL" id="CP018743">
    <property type="protein sequence ID" value="APO83231.1"/>
    <property type="molecule type" value="Genomic_DNA"/>
</dbReference>
<reference evidence="1 5" key="2">
    <citation type="submission" date="2016-12" db="EMBL/GenBank/DDBJ databases">
        <title>Draft Genome Sequence of Mercury Resistant Pseudomonas DRA525.</title>
        <authorList>
            <person name="Drace K.M."/>
        </authorList>
    </citation>
    <scope>NUCLEOTIDE SEQUENCE [LARGE SCALE GENOMIC DNA]</scope>
    <source>
        <strain evidence="1 5">DRA525</strain>
    </source>
</reference>
<evidence type="ECO:0000313" key="7">
    <source>
        <dbReference type="Proteomes" id="UP000516786"/>
    </source>
</evidence>
<organism evidence="1 5">
    <name type="scientific">Pseudomonas putida</name>
    <name type="common">Arthrobacter siderocapsulatus</name>
    <dbReference type="NCBI Taxonomy" id="303"/>
    <lineage>
        <taxon>Bacteria</taxon>
        <taxon>Pseudomonadati</taxon>
        <taxon>Pseudomonadota</taxon>
        <taxon>Gammaproteobacteria</taxon>
        <taxon>Pseudomonadales</taxon>
        <taxon>Pseudomonadaceae</taxon>
        <taxon>Pseudomonas</taxon>
    </lineage>
</organism>
<dbReference type="AlphaFoldDB" id="A0A1L5PSW9"/>
<evidence type="ECO:0000313" key="4">
    <source>
        <dbReference type="EMBL" id="QOC96262.1"/>
    </source>
</evidence>
<dbReference type="Proteomes" id="UP000237378">
    <property type="component" value="Unassembled WGS sequence"/>
</dbReference>
<dbReference type="RefSeq" id="WP_028699718.1">
    <property type="nucleotide sequence ID" value="NZ_BSKD01000009.1"/>
</dbReference>
<proteinExistence type="predicted"/>
<reference evidence="3 6" key="1">
    <citation type="submission" date="2016-08" db="EMBL/GenBank/DDBJ databases">
        <authorList>
            <person name="Seilhamer J.J."/>
        </authorList>
    </citation>
    <scope>NUCLEOTIDE SEQUENCE [LARGE SCALE GENOMIC DNA]</scope>
    <source>
        <strain evidence="3 6">KH-18-2</strain>
    </source>
</reference>
<gene>
    <name evidence="3" type="ORF">BGP82_16335</name>
    <name evidence="1" type="ORF">BL240_17970</name>
    <name evidence="2" type="ORF">HX798_28870</name>
    <name evidence="4" type="ORF">ID616_19460</name>
</gene>
<reference evidence="4 7" key="5">
    <citation type="submission" date="2020-09" db="EMBL/GenBank/DDBJ databases">
        <title>Co-existence of a novel multidrug-resistance efflux pump with carbapenem resistance gene blaVIM-2 in one megaplasmid in Pseudomonas putida.</title>
        <authorList>
            <person name="Peng K."/>
            <person name="Li R."/>
        </authorList>
    </citation>
    <scope>NUCLEOTIDE SEQUENCE [LARGE SCALE GENOMIC DNA]</scope>
    <source>
        <strain evidence="4 7">ZXPA-20</strain>
    </source>
</reference>
<reference evidence="3 6" key="3">
    <citation type="submission" date="2018-03" db="EMBL/GenBank/DDBJ databases">
        <title>Draft genome of Pseudomonas putida strain KH-18-2.</title>
        <authorList>
            <person name="Yoshizawa S."/>
            <person name="Khan N.H."/>
            <person name="Nishimura M."/>
            <person name="Chiura H.X."/>
            <person name="Ogura Y."/>
            <person name="Hayashi T."/>
            <person name="Kogure K."/>
        </authorList>
    </citation>
    <scope>NUCLEOTIDE SEQUENCE [LARGE SCALE GENOMIC DNA]</scope>
    <source>
        <strain evidence="3 6">KH-18-2</strain>
    </source>
</reference>
<reference evidence="2 8" key="4">
    <citation type="submission" date="2020-04" db="EMBL/GenBank/DDBJ databases">
        <title>Molecular characterization of pseudomonads from Agaricus bisporus reveal novel blotch 2 pathogens in Western Europe.</title>
        <authorList>
            <person name="Taparia T."/>
            <person name="Krijger M."/>
            <person name="Haynes E."/>
            <person name="Elpinstone J.G."/>
            <person name="Noble R."/>
            <person name="Van Der Wolf J."/>
        </authorList>
    </citation>
    <scope>NUCLEOTIDE SEQUENCE [LARGE SCALE GENOMIC DNA]</scope>
    <source>
        <strain evidence="2 8">P7765</strain>
    </source>
</reference>
<dbReference type="Proteomes" id="UP000185146">
    <property type="component" value="Chromosome"/>
</dbReference>
<dbReference type="Proteomes" id="UP000516786">
    <property type="component" value="Chromosome"/>
</dbReference>
<sequence>MRQKIIEIHSISSVQDWYFDLDSGNDPNDYEGIVCLALVTTMDLDDEDHRIEKKIVPVESQDFYAFRVGEIYQLKCEALVRGNHIRMRNPK</sequence>
<dbReference type="EMBL" id="MING01000083">
    <property type="protein sequence ID" value="POG02878.1"/>
    <property type="molecule type" value="Genomic_DNA"/>
</dbReference>
<accession>A0A1L5PSW9</accession>
<evidence type="ECO:0000313" key="5">
    <source>
        <dbReference type="Proteomes" id="UP000185146"/>
    </source>
</evidence>
<evidence type="ECO:0000313" key="8">
    <source>
        <dbReference type="Proteomes" id="UP000542695"/>
    </source>
</evidence>
<protein>
    <submittedName>
        <fullName evidence="1">Uncharacterized protein</fullName>
    </submittedName>
</protein>
<evidence type="ECO:0000313" key="1">
    <source>
        <dbReference type="EMBL" id="APO83231.1"/>
    </source>
</evidence>